<dbReference type="Pfam" id="PF13193">
    <property type="entry name" value="AMP-binding_C"/>
    <property type="match status" value="1"/>
</dbReference>
<name>A0ABT3RYE5_9BACT</name>
<dbReference type="SUPFAM" id="SSF56801">
    <property type="entry name" value="Acetyl-CoA synthetase-like"/>
    <property type="match status" value="1"/>
</dbReference>
<protein>
    <recommendedName>
        <fullName evidence="1">AMP-binding enzyme C-terminal domain-containing protein</fullName>
    </recommendedName>
</protein>
<feature type="domain" description="AMP-binding enzyme C-terminal" evidence="1">
    <location>
        <begin position="2"/>
        <end position="48"/>
    </location>
</feature>
<dbReference type="InterPro" id="IPR025110">
    <property type="entry name" value="AMP-bd_C"/>
</dbReference>
<evidence type="ECO:0000313" key="3">
    <source>
        <dbReference type="Proteomes" id="UP001209885"/>
    </source>
</evidence>
<dbReference type="InterPro" id="IPR045851">
    <property type="entry name" value="AMP-bd_C_sf"/>
</dbReference>
<organism evidence="2 3">
    <name type="scientific">Mangrovivirga halotolerans</name>
    <dbReference type="NCBI Taxonomy" id="2993936"/>
    <lineage>
        <taxon>Bacteria</taxon>
        <taxon>Pseudomonadati</taxon>
        <taxon>Bacteroidota</taxon>
        <taxon>Cytophagia</taxon>
        <taxon>Cytophagales</taxon>
        <taxon>Mangrovivirgaceae</taxon>
        <taxon>Mangrovivirga</taxon>
    </lineage>
</organism>
<dbReference type="Proteomes" id="UP001209885">
    <property type="component" value="Unassembled WGS sequence"/>
</dbReference>
<sequence>MKACVVLKDDQEISEGELIEWTKEHIVAYKYPRIIKFMDALPLSATGKILKKKLS</sequence>
<comment type="caution">
    <text evidence="2">The sequence shown here is derived from an EMBL/GenBank/DDBJ whole genome shotgun (WGS) entry which is preliminary data.</text>
</comment>
<keyword evidence="3" id="KW-1185">Reference proteome</keyword>
<evidence type="ECO:0000313" key="2">
    <source>
        <dbReference type="EMBL" id="MCX2746155.1"/>
    </source>
</evidence>
<dbReference type="Gene3D" id="3.30.300.30">
    <property type="match status" value="1"/>
</dbReference>
<reference evidence="2 3" key="1">
    <citation type="submission" date="2022-11" db="EMBL/GenBank/DDBJ databases">
        <title>The characterization of three novel Bacteroidetes species and genomic analysis of their roles in tidal elemental geochemical cycles.</title>
        <authorList>
            <person name="Ma K."/>
        </authorList>
    </citation>
    <scope>NUCLEOTIDE SEQUENCE [LARGE SCALE GENOMIC DNA]</scope>
    <source>
        <strain evidence="2 3">M17</strain>
    </source>
</reference>
<dbReference type="RefSeq" id="WP_266058883.1">
    <property type="nucleotide sequence ID" value="NZ_JAPFQN010000017.1"/>
</dbReference>
<evidence type="ECO:0000259" key="1">
    <source>
        <dbReference type="Pfam" id="PF13193"/>
    </source>
</evidence>
<proteinExistence type="predicted"/>
<dbReference type="EMBL" id="JAPFQN010000017">
    <property type="protein sequence ID" value="MCX2746155.1"/>
    <property type="molecule type" value="Genomic_DNA"/>
</dbReference>
<accession>A0ABT3RYE5</accession>
<gene>
    <name evidence="2" type="ORF">OO013_19910</name>
</gene>